<feature type="domain" description="Reverse transcriptase" evidence="1">
    <location>
        <begin position="1"/>
        <end position="236"/>
    </location>
</feature>
<keyword evidence="2" id="KW-0548">Nucleotidyltransferase</keyword>
<gene>
    <name evidence="2" type="ORF">ElyMa_002038000</name>
</gene>
<evidence type="ECO:0000313" key="2">
    <source>
        <dbReference type="EMBL" id="GFR69027.1"/>
    </source>
</evidence>
<sequence>MPDTSAWRSVTYRCDYGFWRQPFVWRYGQICSEREKNNPPISRNRPSLTSSVRFYHVNPLDSANDFESTQGPFTTRESRSIRSIDSVIDYGKTTEDQLVYLGQELENANEEKKKKIFAVFVDLTKAFDKVWKEGLLLKLLRKQVGRQMFSWIDDFQQHRIALVHQDSHISHSIRLQQEFPQGGVISTALFFVFIADGLSRHISRALHADDLAIWNAEENLPTTIYRMQEALNTAAT</sequence>
<evidence type="ECO:0000259" key="1">
    <source>
        <dbReference type="PROSITE" id="PS50878"/>
    </source>
</evidence>
<keyword evidence="3" id="KW-1185">Reference proteome</keyword>
<dbReference type="InterPro" id="IPR000477">
    <property type="entry name" value="RT_dom"/>
</dbReference>
<dbReference type="PROSITE" id="PS50878">
    <property type="entry name" value="RT_POL"/>
    <property type="match status" value="1"/>
</dbReference>
<comment type="caution">
    <text evidence="2">The sequence shown here is derived from an EMBL/GenBank/DDBJ whole genome shotgun (WGS) entry which is preliminary data.</text>
</comment>
<name>A0AAV4F728_9GAST</name>
<protein>
    <submittedName>
        <fullName evidence="2">Reverse transcriptase</fullName>
    </submittedName>
</protein>
<dbReference type="PANTHER" id="PTHR19446">
    <property type="entry name" value="REVERSE TRANSCRIPTASES"/>
    <property type="match status" value="1"/>
</dbReference>
<evidence type="ECO:0000313" key="3">
    <source>
        <dbReference type="Proteomes" id="UP000762676"/>
    </source>
</evidence>
<accession>A0AAV4F728</accession>
<keyword evidence="2" id="KW-0808">Transferase</keyword>
<dbReference type="GO" id="GO:0003964">
    <property type="term" value="F:RNA-directed DNA polymerase activity"/>
    <property type="evidence" value="ECO:0007669"/>
    <property type="project" value="UniProtKB-KW"/>
</dbReference>
<keyword evidence="2" id="KW-0695">RNA-directed DNA polymerase</keyword>
<dbReference type="Proteomes" id="UP000762676">
    <property type="component" value="Unassembled WGS sequence"/>
</dbReference>
<dbReference type="EMBL" id="BMAT01004146">
    <property type="protein sequence ID" value="GFR69027.1"/>
    <property type="molecule type" value="Genomic_DNA"/>
</dbReference>
<proteinExistence type="predicted"/>
<dbReference type="Pfam" id="PF00078">
    <property type="entry name" value="RVT_1"/>
    <property type="match status" value="1"/>
</dbReference>
<reference evidence="2 3" key="1">
    <citation type="journal article" date="2021" name="Elife">
        <title>Chloroplast acquisition without the gene transfer in kleptoplastic sea slugs, Plakobranchus ocellatus.</title>
        <authorList>
            <person name="Maeda T."/>
            <person name="Takahashi S."/>
            <person name="Yoshida T."/>
            <person name="Shimamura S."/>
            <person name="Takaki Y."/>
            <person name="Nagai Y."/>
            <person name="Toyoda A."/>
            <person name="Suzuki Y."/>
            <person name="Arimoto A."/>
            <person name="Ishii H."/>
            <person name="Satoh N."/>
            <person name="Nishiyama T."/>
            <person name="Hasebe M."/>
            <person name="Maruyama T."/>
            <person name="Minagawa J."/>
            <person name="Obokata J."/>
            <person name="Shigenobu S."/>
        </authorList>
    </citation>
    <scope>NUCLEOTIDE SEQUENCE [LARGE SCALE GENOMIC DNA]</scope>
</reference>
<organism evidence="2 3">
    <name type="scientific">Elysia marginata</name>
    <dbReference type="NCBI Taxonomy" id="1093978"/>
    <lineage>
        <taxon>Eukaryota</taxon>
        <taxon>Metazoa</taxon>
        <taxon>Spiralia</taxon>
        <taxon>Lophotrochozoa</taxon>
        <taxon>Mollusca</taxon>
        <taxon>Gastropoda</taxon>
        <taxon>Heterobranchia</taxon>
        <taxon>Euthyneura</taxon>
        <taxon>Panpulmonata</taxon>
        <taxon>Sacoglossa</taxon>
        <taxon>Placobranchoidea</taxon>
        <taxon>Plakobranchidae</taxon>
        <taxon>Elysia</taxon>
    </lineage>
</organism>
<dbReference type="AlphaFoldDB" id="A0AAV4F728"/>